<sequence length="731" mass="83027">MLTSKFSERIKSLQPLFIICGCTGTGKSDLGIELAKHFNGEVINADSMQIYKGLDIATNKVTTEEKQGVTHHLMSFCDPCESNYNVHHYRNAVLSLIERLWANGKLPIIVGGTGYYMEAAIYYDNLVQTNAQKSDDLRNELLQKFPTCDLLHEELKRVDPISAGEVHKNAKSKVLRALEIFYSTGQTKSEHHKMQREGQAANFHLAGRLRTKNTLLFTLDADKEVLSQRLNSRVDDMLKRGLIEELDSFYIEHQNQLNSFGILQCIGLKEFLPYLQLTEKERQAEIGHNILKECVNLVKLHTRQYAKTQRKWFYNRIHLREKYREVPYSIALNTSSHFHEDVVPFAIDVAERFLSGQCINDISPKNAAVLMPLPAASELFDLPDYAQLKQMKHCGICDIMAEFSQWKNHLKGKRHRNATSYLIYDLSRQLTSAEQEMLNVMTEGNNIGSYEELHRKCRDLFPVCFEGAKAMVQKGLSSHFQVSHNISISPALNGYRFGATYVGYMQATPAEVFPVFFGEMDLQGNTQATVLHQIGNFRGKFQGQIQQNMLAAAQFSLEHRGRLSTYGLTFANPSVSANNCQGTLVAQMLRRVTKNLDLGAEYIYHRDERFPGKQSNTLSYALRYIQPTWIFSGTLAPTELHLCYYHKQSEHLQFGVEFEANFKLQEVNTTFAYQIEVPDSLTLRACCDTNWKVGAVLEKKLSKQLPFSLAISGVLDHVKAQGKFGIGLLIG</sequence>
<keyword evidence="4" id="KW-1134">Transmembrane beta strand</keyword>
<keyword evidence="7" id="KW-0653">Protein transport</keyword>
<dbReference type="InterPro" id="IPR018022">
    <property type="entry name" value="IPT"/>
</dbReference>
<dbReference type="Gene3D" id="1.10.20.140">
    <property type="match status" value="1"/>
</dbReference>
<evidence type="ECO:0008006" key="13">
    <source>
        <dbReference type="Google" id="ProtNLM"/>
    </source>
</evidence>
<comment type="subcellular location">
    <subcellularLocation>
        <location evidence="1">Mitochondrion outer membrane</location>
        <topology evidence="1">Multi-pass membrane protein</topology>
    </subcellularLocation>
</comment>
<accession>A0ABD2LKX4</accession>
<evidence type="ECO:0000313" key="12">
    <source>
        <dbReference type="Proteomes" id="UP001620626"/>
    </source>
</evidence>
<keyword evidence="8" id="KW-0496">Mitochondrion</keyword>
<keyword evidence="6" id="KW-1000">Mitochondrion outer membrane</keyword>
<dbReference type="SUPFAM" id="SSF52540">
    <property type="entry name" value="P-loop containing nucleoside triphosphate hydrolases"/>
    <property type="match status" value="2"/>
</dbReference>
<dbReference type="Proteomes" id="UP001620626">
    <property type="component" value="Unassembled WGS sequence"/>
</dbReference>
<keyword evidence="3" id="KW-0813">Transport</keyword>
<dbReference type="InterPro" id="IPR037930">
    <property type="entry name" value="Tom40"/>
</dbReference>
<evidence type="ECO:0000256" key="8">
    <source>
        <dbReference type="ARBA" id="ARBA00023128"/>
    </source>
</evidence>
<evidence type="ECO:0000256" key="4">
    <source>
        <dbReference type="ARBA" id="ARBA00022452"/>
    </source>
</evidence>
<dbReference type="CDD" id="cd07305">
    <property type="entry name" value="Porin3_Tom40"/>
    <property type="match status" value="1"/>
</dbReference>
<evidence type="ECO:0000256" key="10">
    <source>
        <dbReference type="RuleBase" id="RU003785"/>
    </source>
</evidence>
<dbReference type="GO" id="GO:0015031">
    <property type="term" value="P:protein transport"/>
    <property type="evidence" value="ECO:0007669"/>
    <property type="project" value="UniProtKB-KW"/>
</dbReference>
<dbReference type="InterPro" id="IPR027417">
    <property type="entry name" value="P-loop_NTPase"/>
</dbReference>
<comment type="similarity">
    <text evidence="2">Belongs to the Tom40 family.</text>
</comment>
<evidence type="ECO:0000256" key="1">
    <source>
        <dbReference type="ARBA" id="ARBA00004374"/>
    </source>
</evidence>
<evidence type="ECO:0000256" key="9">
    <source>
        <dbReference type="ARBA" id="ARBA00023136"/>
    </source>
</evidence>
<dbReference type="Pfam" id="PF01459">
    <property type="entry name" value="Porin_3"/>
    <property type="match status" value="1"/>
</dbReference>
<keyword evidence="12" id="KW-1185">Reference proteome</keyword>
<evidence type="ECO:0000256" key="5">
    <source>
        <dbReference type="ARBA" id="ARBA00022692"/>
    </source>
</evidence>
<organism evidence="11 12">
    <name type="scientific">Heterodera trifolii</name>
    <dbReference type="NCBI Taxonomy" id="157864"/>
    <lineage>
        <taxon>Eukaryota</taxon>
        <taxon>Metazoa</taxon>
        <taxon>Ecdysozoa</taxon>
        <taxon>Nematoda</taxon>
        <taxon>Chromadorea</taxon>
        <taxon>Rhabditida</taxon>
        <taxon>Tylenchina</taxon>
        <taxon>Tylenchomorpha</taxon>
        <taxon>Tylenchoidea</taxon>
        <taxon>Heteroderidae</taxon>
        <taxon>Heteroderinae</taxon>
        <taxon>Heterodera</taxon>
    </lineage>
</organism>
<dbReference type="Gene3D" id="3.40.50.300">
    <property type="entry name" value="P-loop containing nucleotide triphosphate hydrolases"/>
    <property type="match status" value="1"/>
</dbReference>
<dbReference type="AlphaFoldDB" id="A0ABD2LKX4"/>
<dbReference type="GO" id="GO:0005741">
    <property type="term" value="C:mitochondrial outer membrane"/>
    <property type="evidence" value="ECO:0007669"/>
    <property type="project" value="UniProtKB-SubCell"/>
</dbReference>
<gene>
    <name evidence="11" type="ORF">niasHT_007756</name>
</gene>
<dbReference type="GO" id="GO:0005524">
    <property type="term" value="F:ATP binding"/>
    <property type="evidence" value="ECO:0007669"/>
    <property type="project" value="UniProtKB-KW"/>
</dbReference>
<keyword evidence="10" id="KW-0547">Nucleotide-binding</keyword>
<evidence type="ECO:0000256" key="3">
    <source>
        <dbReference type="ARBA" id="ARBA00022448"/>
    </source>
</evidence>
<dbReference type="HAMAP" id="MF_00185">
    <property type="entry name" value="IPP_trans"/>
    <property type="match status" value="1"/>
</dbReference>
<reference evidence="11 12" key="1">
    <citation type="submission" date="2024-10" db="EMBL/GenBank/DDBJ databases">
        <authorList>
            <person name="Kim D."/>
        </authorList>
    </citation>
    <scope>NUCLEOTIDE SEQUENCE [LARGE SCALE GENOMIC DNA]</scope>
    <source>
        <strain evidence="11">BH-2024</strain>
    </source>
</reference>
<protein>
    <recommendedName>
        <fullName evidence="13">tRNA dimethylallyltransferase</fullName>
    </recommendedName>
</protein>
<evidence type="ECO:0000256" key="2">
    <source>
        <dbReference type="ARBA" id="ARBA00010510"/>
    </source>
</evidence>
<dbReference type="PROSITE" id="PS51257">
    <property type="entry name" value="PROKAR_LIPOPROTEIN"/>
    <property type="match status" value="1"/>
</dbReference>
<dbReference type="InterPro" id="IPR027246">
    <property type="entry name" value="Porin_Euk/Tom40"/>
</dbReference>
<dbReference type="GO" id="GO:0016740">
    <property type="term" value="F:transferase activity"/>
    <property type="evidence" value="ECO:0007669"/>
    <property type="project" value="UniProtKB-KW"/>
</dbReference>
<keyword evidence="10" id="KW-0067">ATP-binding</keyword>
<keyword evidence="9" id="KW-0472">Membrane</keyword>
<dbReference type="Gene3D" id="2.40.160.10">
    <property type="entry name" value="Porin"/>
    <property type="match status" value="1"/>
</dbReference>
<evidence type="ECO:0000256" key="6">
    <source>
        <dbReference type="ARBA" id="ARBA00022787"/>
    </source>
</evidence>
<keyword evidence="5" id="KW-0812">Transmembrane</keyword>
<evidence type="ECO:0000313" key="11">
    <source>
        <dbReference type="EMBL" id="KAL3115751.1"/>
    </source>
</evidence>
<keyword evidence="10" id="KW-0808">Transferase</keyword>
<evidence type="ECO:0000256" key="7">
    <source>
        <dbReference type="ARBA" id="ARBA00022927"/>
    </source>
</evidence>
<comment type="caution">
    <text evidence="11">The sequence shown here is derived from an EMBL/GenBank/DDBJ whole genome shotgun (WGS) entry which is preliminary data.</text>
</comment>
<dbReference type="PANTHER" id="PTHR10802">
    <property type="entry name" value="MITOCHONDRIAL IMPORT RECEPTOR SUBUNIT TOM40"/>
    <property type="match status" value="1"/>
</dbReference>
<dbReference type="InterPro" id="IPR023614">
    <property type="entry name" value="Porin_dom_sf"/>
</dbReference>
<dbReference type="NCBIfam" id="TIGR00174">
    <property type="entry name" value="miaA"/>
    <property type="match status" value="1"/>
</dbReference>
<name>A0ABD2LKX4_9BILA</name>
<proteinExistence type="inferred from homology"/>
<dbReference type="InterPro" id="IPR036236">
    <property type="entry name" value="Znf_C2H2_sf"/>
</dbReference>
<comment type="similarity">
    <text evidence="10">Belongs to the IPP transferase family.</text>
</comment>
<dbReference type="EMBL" id="JBICBT010000363">
    <property type="protein sequence ID" value="KAL3115751.1"/>
    <property type="molecule type" value="Genomic_DNA"/>
</dbReference>
<dbReference type="Pfam" id="PF01715">
    <property type="entry name" value="IPPT"/>
    <property type="match status" value="1"/>
</dbReference>
<dbReference type="SUPFAM" id="SSF57667">
    <property type="entry name" value="beta-beta-alpha zinc fingers"/>
    <property type="match status" value="1"/>
</dbReference>